<accession>A0A3L5TQH5</accession>
<feature type="transmembrane region" description="Helical" evidence="1">
    <location>
        <begin position="48"/>
        <end position="68"/>
    </location>
</feature>
<dbReference type="Proteomes" id="UP000266721">
    <property type="component" value="Unassembled WGS sequence"/>
</dbReference>
<dbReference type="AlphaFoldDB" id="A0A3L5TQH5"/>
<protein>
    <submittedName>
        <fullName evidence="2">Uncharacterized protein</fullName>
    </submittedName>
</protein>
<gene>
    <name evidence="2" type="ORF">AM593_03001</name>
</gene>
<proteinExistence type="predicted"/>
<evidence type="ECO:0000256" key="1">
    <source>
        <dbReference type="SAM" id="Phobius"/>
    </source>
</evidence>
<name>A0A3L5TQH5_MYTGA</name>
<reference evidence="2 3" key="1">
    <citation type="journal article" date="2016" name="PLoS ONE">
        <title>A First Insight into the Genome of the Filter-Feeder Mussel Mytilus galloprovincialis.</title>
        <authorList>
            <person name="Murgarella M."/>
            <person name="Puiu D."/>
            <person name="Novoa B."/>
            <person name="Figueras A."/>
            <person name="Posada D."/>
            <person name="Canchaya C."/>
        </authorList>
    </citation>
    <scope>NUCLEOTIDE SEQUENCE [LARGE SCALE GENOMIC DNA]</scope>
    <source>
        <tissue evidence="2">Muscle</tissue>
    </source>
</reference>
<evidence type="ECO:0000313" key="2">
    <source>
        <dbReference type="EMBL" id="OPL21423.1"/>
    </source>
</evidence>
<comment type="caution">
    <text evidence="2">The sequence shown here is derived from an EMBL/GenBank/DDBJ whole genome shotgun (WGS) entry which is preliminary data.</text>
</comment>
<dbReference type="EMBL" id="KV591813">
    <property type="protein sequence ID" value="OPL21423.1"/>
    <property type="molecule type" value="Genomic_DNA"/>
</dbReference>
<evidence type="ECO:0000313" key="3">
    <source>
        <dbReference type="Proteomes" id="UP000266721"/>
    </source>
</evidence>
<keyword evidence="1" id="KW-0812">Transmembrane</keyword>
<keyword evidence="3" id="KW-1185">Reference proteome</keyword>
<feature type="non-terminal residue" evidence="2">
    <location>
        <position position="1"/>
    </location>
</feature>
<keyword evidence="1" id="KW-1133">Transmembrane helix</keyword>
<keyword evidence="1" id="KW-0472">Membrane</keyword>
<organism evidence="2 3">
    <name type="scientific">Mytilus galloprovincialis</name>
    <name type="common">Mediterranean mussel</name>
    <dbReference type="NCBI Taxonomy" id="29158"/>
    <lineage>
        <taxon>Eukaryota</taxon>
        <taxon>Metazoa</taxon>
        <taxon>Spiralia</taxon>
        <taxon>Lophotrochozoa</taxon>
        <taxon>Mollusca</taxon>
        <taxon>Bivalvia</taxon>
        <taxon>Autobranchia</taxon>
        <taxon>Pteriomorphia</taxon>
        <taxon>Mytilida</taxon>
        <taxon>Mytiloidea</taxon>
        <taxon>Mytilidae</taxon>
        <taxon>Mytilinae</taxon>
        <taxon>Mytilus</taxon>
    </lineage>
</organism>
<sequence>LYICSYLYLKYWAVNMKTSLILSSDSCCYILSSFLGKFSSDRGQFRGFFSGVLGPSFVGKICFIMLGITEA</sequence>